<dbReference type="EMBL" id="DXCO01000034">
    <property type="protein sequence ID" value="HIY78331.1"/>
    <property type="molecule type" value="Genomic_DNA"/>
</dbReference>
<organism evidence="1 2">
    <name type="scientific">Candidatus Borkfalkia excrementavium</name>
    <dbReference type="NCBI Taxonomy" id="2838505"/>
    <lineage>
        <taxon>Bacteria</taxon>
        <taxon>Bacillati</taxon>
        <taxon>Bacillota</taxon>
        <taxon>Clostridia</taxon>
        <taxon>Christensenellales</taxon>
        <taxon>Christensenellaceae</taxon>
        <taxon>Candidatus Borkfalkia</taxon>
    </lineage>
</organism>
<reference evidence="1" key="1">
    <citation type="journal article" date="2021" name="PeerJ">
        <title>Extensive microbial diversity within the chicken gut microbiome revealed by metagenomics and culture.</title>
        <authorList>
            <person name="Gilroy R."/>
            <person name="Ravi A."/>
            <person name="Getino M."/>
            <person name="Pursley I."/>
            <person name="Horton D.L."/>
            <person name="Alikhan N.F."/>
            <person name="Baker D."/>
            <person name="Gharbi K."/>
            <person name="Hall N."/>
            <person name="Watson M."/>
            <person name="Adriaenssens E.M."/>
            <person name="Foster-Nyarko E."/>
            <person name="Jarju S."/>
            <person name="Secka A."/>
            <person name="Antonio M."/>
            <person name="Oren A."/>
            <person name="Chaudhuri R.R."/>
            <person name="La Ragione R."/>
            <person name="Hildebrand F."/>
            <person name="Pallen M.J."/>
        </authorList>
    </citation>
    <scope>NUCLEOTIDE SEQUENCE</scope>
    <source>
        <strain evidence="1">CHK199-9574</strain>
    </source>
</reference>
<proteinExistence type="predicted"/>
<reference evidence="1" key="2">
    <citation type="submission" date="2021-04" db="EMBL/GenBank/DDBJ databases">
        <authorList>
            <person name="Gilroy R."/>
        </authorList>
    </citation>
    <scope>NUCLEOTIDE SEQUENCE</scope>
    <source>
        <strain evidence="1">CHK199-9574</strain>
    </source>
</reference>
<accession>A0A9D2CGH8</accession>
<name>A0A9D2CGH8_9FIRM</name>
<sequence>MEKFIAGLALGMIGGAVLVANSNKTRALVKKSQEDLKEKIDAYIDEKLAGMNGEAEQPKAKAAKKAE</sequence>
<evidence type="ECO:0000313" key="1">
    <source>
        <dbReference type="EMBL" id="HIY78331.1"/>
    </source>
</evidence>
<comment type="caution">
    <text evidence="1">The sequence shown here is derived from an EMBL/GenBank/DDBJ whole genome shotgun (WGS) entry which is preliminary data.</text>
</comment>
<evidence type="ECO:0000313" key="2">
    <source>
        <dbReference type="Proteomes" id="UP000824135"/>
    </source>
</evidence>
<protein>
    <recommendedName>
        <fullName evidence="3">YtxH domain-containing protein</fullName>
    </recommendedName>
</protein>
<gene>
    <name evidence="1" type="ORF">H9728_04740</name>
</gene>
<dbReference type="Proteomes" id="UP000824135">
    <property type="component" value="Unassembled WGS sequence"/>
</dbReference>
<evidence type="ECO:0008006" key="3">
    <source>
        <dbReference type="Google" id="ProtNLM"/>
    </source>
</evidence>
<dbReference type="AlphaFoldDB" id="A0A9D2CGH8"/>